<gene>
    <name evidence="1" type="ORF">SNAT2548_LOCUS33659</name>
</gene>
<dbReference type="Proteomes" id="UP000604046">
    <property type="component" value="Unassembled WGS sequence"/>
</dbReference>
<evidence type="ECO:0000313" key="2">
    <source>
        <dbReference type="Proteomes" id="UP000604046"/>
    </source>
</evidence>
<dbReference type="AlphaFoldDB" id="A0A812V0Y1"/>
<sequence>MLVKMINKFRRKQMPGMTRSSLTIGIDVAFSPHRDLGNDPNSQNILAVVNRKDSCSGMELWIALKEITSDECPTARSFLGSWLPQREGQWCSHQRSGTEQLRAKDLSLV</sequence>
<protein>
    <submittedName>
        <fullName evidence="1">Uncharacterized protein</fullName>
    </submittedName>
</protein>
<organism evidence="1 2">
    <name type="scientific">Symbiodinium natans</name>
    <dbReference type="NCBI Taxonomy" id="878477"/>
    <lineage>
        <taxon>Eukaryota</taxon>
        <taxon>Sar</taxon>
        <taxon>Alveolata</taxon>
        <taxon>Dinophyceae</taxon>
        <taxon>Suessiales</taxon>
        <taxon>Symbiodiniaceae</taxon>
        <taxon>Symbiodinium</taxon>
    </lineage>
</organism>
<name>A0A812V0Y1_9DINO</name>
<comment type="caution">
    <text evidence="1">The sequence shown here is derived from an EMBL/GenBank/DDBJ whole genome shotgun (WGS) entry which is preliminary data.</text>
</comment>
<accession>A0A812V0Y1</accession>
<dbReference type="EMBL" id="CAJNDS010002771">
    <property type="protein sequence ID" value="CAE7591275.1"/>
    <property type="molecule type" value="Genomic_DNA"/>
</dbReference>
<proteinExistence type="predicted"/>
<keyword evidence="2" id="KW-1185">Reference proteome</keyword>
<reference evidence="1" key="1">
    <citation type="submission" date="2021-02" db="EMBL/GenBank/DDBJ databases">
        <authorList>
            <person name="Dougan E. K."/>
            <person name="Rhodes N."/>
            <person name="Thang M."/>
            <person name="Chan C."/>
        </authorList>
    </citation>
    <scope>NUCLEOTIDE SEQUENCE</scope>
</reference>
<evidence type="ECO:0000313" key="1">
    <source>
        <dbReference type="EMBL" id="CAE7591275.1"/>
    </source>
</evidence>